<comment type="caution">
    <text evidence="3">The sequence shown here is derived from an EMBL/GenBank/DDBJ whole genome shotgun (WGS) entry which is preliminary data.</text>
</comment>
<dbReference type="OrthoDB" id="8123891at2759"/>
<proteinExistence type="predicted"/>
<evidence type="ECO:0000313" key="4">
    <source>
        <dbReference type="Proteomes" id="UP000887116"/>
    </source>
</evidence>
<dbReference type="Pfam" id="PF07530">
    <property type="entry name" value="PRE_C2HC"/>
    <property type="match status" value="1"/>
</dbReference>
<dbReference type="Proteomes" id="UP000887116">
    <property type="component" value="Unassembled WGS sequence"/>
</dbReference>
<feature type="domain" description="Pre-C2HC" evidence="2">
    <location>
        <begin position="100"/>
        <end position="151"/>
    </location>
</feature>
<organism evidence="3 4">
    <name type="scientific">Trichonephila clavata</name>
    <name type="common">Joro spider</name>
    <name type="synonym">Nephila clavata</name>
    <dbReference type="NCBI Taxonomy" id="2740835"/>
    <lineage>
        <taxon>Eukaryota</taxon>
        <taxon>Metazoa</taxon>
        <taxon>Ecdysozoa</taxon>
        <taxon>Arthropoda</taxon>
        <taxon>Chelicerata</taxon>
        <taxon>Arachnida</taxon>
        <taxon>Araneae</taxon>
        <taxon>Araneomorphae</taxon>
        <taxon>Entelegynae</taxon>
        <taxon>Araneoidea</taxon>
        <taxon>Nephilidae</taxon>
        <taxon>Trichonephila</taxon>
    </lineage>
</organism>
<gene>
    <name evidence="3" type="ORF">TNCT_595271</name>
</gene>
<feature type="region of interest" description="Disordered" evidence="1">
    <location>
        <begin position="1"/>
        <end position="34"/>
    </location>
</feature>
<keyword evidence="4" id="KW-1185">Reference proteome</keyword>
<dbReference type="InterPro" id="IPR006579">
    <property type="entry name" value="Pre_C2HC_dom"/>
</dbReference>
<evidence type="ECO:0000259" key="2">
    <source>
        <dbReference type="Pfam" id="PF07530"/>
    </source>
</evidence>
<dbReference type="AlphaFoldDB" id="A0A8X6JNI3"/>
<dbReference type="EMBL" id="BMAO01019768">
    <property type="protein sequence ID" value="GFR32678.1"/>
    <property type="molecule type" value="Genomic_DNA"/>
</dbReference>
<protein>
    <recommendedName>
        <fullName evidence="2">Pre-C2HC domain-containing protein</fullName>
    </recommendedName>
</protein>
<evidence type="ECO:0000256" key="1">
    <source>
        <dbReference type="SAM" id="MobiDB-lite"/>
    </source>
</evidence>
<sequence>MNSHEVRRSLGRKRGRARYELSRPAAPAQKPASLAQSAQIKNAEKLIKIKELRIRFPQELIEIETFDKDCIDPAQLEYLMKQKAQAELMAIKGLLATTSTEEIKTDLLDQEVLVMKVPQITQRKSKCPLPLFLVEIRKHVEGTKDIYDLSKGCYMSNLLETFQKTPGPTQS</sequence>
<evidence type="ECO:0000313" key="3">
    <source>
        <dbReference type="EMBL" id="GFR32678.1"/>
    </source>
</evidence>
<name>A0A8X6JNI3_TRICU</name>
<accession>A0A8X6JNI3</accession>
<reference evidence="3" key="1">
    <citation type="submission" date="2020-07" db="EMBL/GenBank/DDBJ databases">
        <title>Multicomponent nature underlies the extraordinary mechanical properties of spider dragline silk.</title>
        <authorList>
            <person name="Kono N."/>
            <person name="Nakamura H."/>
            <person name="Mori M."/>
            <person name="Yoshida Y."/>
            <person name="Ohtoshi R."/>
            <person name="Malay A.D."/>
            <person name="Moran D.A.P."/>
            <person name="Tomita M."/>
            <person name="Numata K."/>
            <person name="Arakawa K."/>
        </authorList>
    </citation>
    <scope>NUCLEOTIDE SEQUENCE</scope>
</reference>